<evidence type="ECO:0000256" key="2">
    <source>
        <dbReference type="ARBA" id="ARBA00023015"/>
    </source>
</evidence>
<evidence type="ECO:0000259" key="7">
    <source>
        <dbReference type="PROSITE" id="PS50066"/>
    </source>
</evidence>
<evidence type="ECO:0000256" key="3">
    <source>
        <dbReference type="ARBA" id="ARBA00023125"/>
    </source>
</evidence>
<dbReference type="GO" id="GO:0005634">
    <property type="term" value="C:nucleus"/>
    <property type="evidence" value="ECO:0007669"/>
    <property type="project" value="UniProtKB-SubCell"/>
</dbReference>
<evidence type="ECO:0000256" key="1">
    <source>
        <dbReference type="ARBA" id="ARBA00004123"/>
    </source>
</evidence>
<dbReference type="GO" id="GO:0003677">
    <property type="term" value="F:DNA binding"/>
    <property type="evidence" value="ECO:0007669"/>
    <property type="project" value="UniProtKB-KW"/>
</dbReference>
<dbReference type="EMBL" id="JBJKBG010000002">
    <property type="protein sequence ID" value="KAL3748634.1"/>
    <property type="molecule type" value="Genomic_DNA"/>
</dbReference>
<gene>
    <name evidence="8" type="ORF">ACJRO7_009810</name>
</gene>
<feature type="region of interest" description="Disordered" evidence="6">
    <location>
        <begin position="1"/>
        <end position="60"/>
    </location>
</feature>
<dbReference type="SMART" id="SM00432">
    <property type="entry name" value="MADS"/>
    <property type="match status" value="1"/>
</dbReference>
<dbReference type="Proteomes" id="UP001634007">
    <property type="component" value="Unassembled WGS sequence"/>
</dbReference>
<feature type="compositionally biased region" description="Pro residues" evidence="6">
    <location>
        <begin position="1"/>
        <end position="23"/>
    </location>
</feature>
<evidence type="ECO:0000256" key="6">
    <source>
        <dbReference type="SAM" id="MobiDB-lite"/>
    </source>
</evidence>
<organism evidence="8 9">
    <name type="scientific">Eucalyptus globulus</name>
    <name type="common">Tasmanian blue gum</name>
    <dbReference type="NCBI Taxonomy" id="34317"/>
    <lineage>
        <taxon>Eukaryota</taxon>
        <taxon>Viridiplantae</taxon>
        <taxon>Streptophyta</taxon>
        <taxon>Embryophyta</taxon>
        <taxon>Tracheophyta</taxon>
        <taxon>Spermatophyta</taxon>
        <taxon>Magnoliopsida</taxon>
        <taxon>eudicotyledons</taxon>
        <taxon>Gunneridae</taxon>
        <taxon>Pentapetalae</taxon>
        <taxon>rosids</taxon>
        <taxon>malvids</taxon>
        <taxon>Myrtales</taxon>
        <taxon>Myrtaceae</taxon>
        <taxon>Myrtoideae</taxon>
        <taxon>Eucalypteae</taxon>
        <taxon>Eucalyptus</taxon>
    </lineage>
</organism>
<evidence type="ECO:0000313" key="8">
    <source>
        <dbReference type="EMBL" id="KAL3748634.1"/>
    </source>
</evidence>
<dbReference type="InterPro" id="IPR002100">
    <property type="entry name" value="TF_MADSbox"/>
</dbReference>
<dbReference type="AlphaFoldDB" id="A0ABD3LDH8"/>
<feature type="domain" description="MADS-box" evidence="7">
    <location>
        <begin position="43"/>
        <end position="95"/>
    </location>
</feature>
<dbReference type="PROSITE" id="PS50066">
    <property type="entry name" value="MADS_BOX_2"/>
    <property type="match status" value="1"/>
</dbReference>
<evidence type="ECO:0000256" key="5">
    <source>
        <dbReference type="ARBA" id="ARBA00023242"/>
    </source>
</evidence>
<evidence type="ECO:0000256" key="4">
    <source>
        <dbReference type="ARBA" id="ARBA00023163"/>
    </source>
</evidence>
<comment type="subcellular location">
    <subcellularLocation>
        <location evidence="1">Nucleus</location>
    </subcellularLocation>
</comment>
<name>A0ABD3LDH8_EUCGL</name>
<reference evidence="8 9" key="1">
    <citation type="submission" date="2024-11" db="EMBL/GenBank/DDBJ databases">
        <title>Chromosome-level genome assembly of Eucalyptus globulus Labill. provides insights into its genome evolution.</title>
        <authorList>
            <person name="Li X."/>
        </authorList>
    </citation>
    <scope>NUCLEOTIDE SEQUENCE [LARGE SCALE GENOMIC DNA]</scope>
    <source>
        <strain evidence="8">CL2024</strain>
        <tissue evidence="8">Fresh tender leaves</tissue>
    </source>
</reference>
<comment type="caution">
    <text evidence="8">The sequence shown here is derived from an EMBL/GenBank/DDBJ whole genome shotgun (WGS) entry which is preliminary data.</text>
</comment>
<dbReference type="InterPro" id="IPR036879">
    <property type="entry name" value="TF_MADSbox_sf"/>
</dbReference>
<keyword evidence="2" id="KW-0805">Transcription regulation</keyword>
<evidence type="ECO:0000313" key="9">
    <source>
        <dbReference type="Proteomes" id="UP001634007"/>
    </source>
</evidence>
<keyword evidence="4" id="KW-0804">Transcription</keyword>
<dbReference type="Gene3D" id="3.40.1810.10">
    <property type="entry name" value="Transcription factor, MADS-box"/>
    <property type="match status" value="1"/>
</dbReference>
<keyword evidence="5" id="KW-0539">Nucleus</keyword>
<dbReference type="Pfam" id="PF00319">
    <property type="entry name" value="SRF-TF"/>
    <property type="match status" value="1"/>
</dbReference>
<dbReference type="SUPFAM" id="SSF55455">
    <property type="entry name" value="SRF-like"/>
    <property type="match status" value="1"/>
</dbReference>
<sequence length="446" mass="48788">MPRHPSPSLPPRKPRNAPAPAPAPAVSLPPSEKHSPTVPSSTVQRRQTKVQRIENPRKRSQKLCKWGQTLLRKTKDLHIFTGAQVALVIISPSGKRKDSLRSVGEPSVEGVFSEFLRREGIVKLPMCPKEWLDCAEKECDSCNTKEDYASLIMKCENVLNFLREKWRGLEDDTAVNEGAGDDSGVGVGAGNDFKILNSDEINSTEKNCETTRPSFVAFNEDSVDRDISLTSPADLATTGGESLAMDSTPMLSNIEDMEPLLDRLAELAKDPDVWTPPLEESARSDHEDFLSNEWMGLENNSSVNAGAAHESGVGAGRDREGSTNYYLHSMIDDLKVSDPEIYEFFEPYDSAANAIVLGERARSDHEWMDLENNPYSGVGVGRDPEGLKDGEIDALRFALKNSSIGVGCHNLSTPPVDSAAGGESSGMDFEEFCNHLGDITNLPKVD</sequence>
<keyword evidence="9" id="KW-1185">Reference proteome</keyword>
<protein>
    <recommendedName>
        <fullName evidence="7">MADS-box domain-containing protein</fullName>
    </recommendedName>
</protein>
<accession>A0ABD3LDH8</accession>
<proteinExistence type="predicted"/>
<keyword evidence="3" id="KW-0238">DNA-binding</keyword>